<accession>A0AAE1FDQ4</accession>
<name>A0AAE1FDQ4_PETCI</name>
<reference evidence="1" key="1">
    <citation type="submission" date="2023-10" db="EMBL/GenBank/DDBJ databases">
        <title>Genome assemblies of two species of porcelain crab, Petrolisthes cinctipes and Petrolisthes manimaculis (Anomura: Porcellanidae).</title>
        <authorList>
            <person name="Angst P."/>
        </authorList>
    </citation>
    <scope>NUCLEOTIDE SEQUENCE</scope>
    <source>
        <strain evidence="1">PB745_01</strain>
        <tissue evidence="1">Gill</tissue>
    </source>
</reference>
<dbReference type="Proteomes" id="UP001286313">
    <property type="component" value="Unassembled WGS sequence"/>
</dbReference>
<protein>
    <submittedName>
        <fullName evidence="1">Uncharacterized protein</fullName>
    </submittedName>
</protein>
<organism evidence="1 2">
    <name type="scientific">Petrolisthes cinctipes</name>
    <name type="common">Flat porcelain crab</name>
    <dbReference type="NCBI Taxonomy" id="88211"/>
    <lineage>
        <taxon>Eukaryota</taxon>
        <taxon>Metazoa</taxon>
        <taxon>Ecdysozoa</taxon>
        <taxon>Arthropoda</taxon>
        <taxon>Crustacea</taxon>
        <taxon>Multicrustacea</taxon>
        <taxon>Malacostraca</taxon>
        <taxon>Eumalacostraca</taxon>
        <taxon>Eucarida</taxon>
        <taxon>Decapoda</taxon>
        <taxon>Pleocyemata</taxon>
        <taxon>Anomura</taxon>
        <taxon>Galatheoidea</taxon>
        <taxon>Porcellanidae</taxon>
        <taxon>Petrolisthes</taxon>
    </lineage>
</organism>
<sequence>MQEVQQLSTRLEDAYKIIHQQQMFLETLDARERRKNLIITGLSEESDEVGGDDEKVRNVLLAAGHTQAYNTADWEMKRLGQQNEQRKRPLRIVVEQEERRKDILGKSKNLKQARGCFSQIYVRKDVHPAVIEPRYTEMVVVV</sequence>
<dbReference type="EMBL" id="JAWQEG010002385">
    <property type="protein sequence ID" value="KAK3872355.1"/>
    <property type="molecule type" value="Genomic_DNA"/>
</dbReference>
<dbReference type="AlphaFoldDB" id="A0AAE1FDQ4"/>
<gene>
    <name evidence="1" type="ORF">Pcinc_022572</name>
</gene>
<keyword evidence="2" id="KW-1185">Reference proteome</keyword>
<proteinExistence type="predicted"/>
<evidence type="ECO:0000313" key="2">
    <source>
        <dbReference type="Proteomes" id="UP001286313"/>
    </source>
</evidence>
<comment type="caution">
    <text evidence="1">The sequence shown here is derived from an EMBL/GenBank/DDBJ whole genome shotgun (WGS) entry which is preliminary data.</text>
</comment>
<evidence type="ECO:0000313" key="1">
    <source>
        <dbReference type="EMBL" id="KAK3872355.1"/>
    </source>
</evidence>